<evidence type="ECO:0000313" key="2">
    <source>
        <dbReference type="EMBL" id="SIS66403.1"/>
    </source>
</evidence>
<reference evidence="3" key="1">
    <citation type="submission" date="2017-01" db="EMBL/GenBank/DDBJ databases">
        <authorList>
            <person name="Varghese N."/>
            <person name="Submissions S."/>
        </authorList>
    </citation>
    <scope>NUCLEOTIDE SEQUENCE [LARGE SCALE GENOMIC DNA]</scope>
    <source>
        <strain evidence="3">DSM 23145</strain>
    </source>
</reference>
<accession>A0A1N7KXU1</accession>
<feature type="compositionally biased region" description="Basic and acidic residues" evidence="1">
    <location>
        <begin position="355"/>
        <end position="377"/>
    </location>
</feature>
<evidence type="ECO:0000313" key="3">
    <source>
        <dbReference type="Proteomes" id="UP000185839"/>
    </source>
</evidence>
<evidence type="ECO:0008006" key="4">
    <source>
        <dbReference type="Google" id="ProtNLM"/>
    </source>
</evidence>
<organism evidence="2 3">
    <name type="scientific">Kaistella chaponensis</name>
    <dbReference type="NCBI Taxonomy" id="713588"/>
    <lineage>
        <taxon>Bacteria</taxon>
        <taxon>Pseudomonadati</taxon>
        <taxon>Bacteroidota</taxon>
        <taxon>Flavobacteriia</taxon>
        <taxon>Flavobacteriales</taxon>
        <taxon>Weeksellaceae</taxon>
        <taxon>Chryseobacterium group</taxon>
        <taxon>Kaistella</taxon>
    </lineage>
</organism>
<protein>
    <recommendedName>
        <fullName evidence="4">Tetratricopeptide repeat protein</fullName>
    </recommendedName>
</protein>
<proteinExistence type="predicted"/>
<dbReference type="AlphaFoldDB" id="A0A1N7KXU1"/>
<dbReference type="RefSeq" id="WP_076386116.1">
    <property type="nucleotide sequence ID" value="NZ_FTOI01000004.1"/>
</dbReference>
<feature type="compositionally biased region" description="Polar residues" evidence="1">
    <location>
        <begin position="340"/>
        <end position="354"/>
    </location>
</feature>
<feature type="region of interest" description="Disordered" evidence="1">
    <location>
        <begin position="261"/>
        <end position="280"/>
    </location>
</feature>
<keyword evidence="3" id="KW-1185">Reference proteome</keyword>
<dbReference type="STRING" id="713588.SAMN05421789_10460"/>
<feature type="region of interest" description="Disordered" evidence="1">
    <location>
        <begin position="339"/>
        <end position="384"/>
    </location>
</feature>
<sequence length="542" mass="62342">MNARILELINNPEIIQNQDLDLLNGELKKHPYLQNIRAIHLLGTHKFESENYQKELSVTAAYTTDKKILYQFINKKTPLNPLIEEVEKEPAEPEFQEELSVPKPYNEVTIVEKPTAKPVFVEGNLNRILFEGEEDFLERENDTIDIQSTIESGKIVTENLSIKKEKIPDQIEEPALTETEDAENFAPETVVNEPVISVEEPVIEDLSTISFHGSEEFLPDVQIKTTNFEEKYTAPEPQWSKQELEMQRLIADVEAKVKASKKEKVSETEPIHNHDLNFSENQKLDADSTPKEMTPVKAVETSSDLEIQEEVKSDEKALMEEKTSEVAIEKEELVWKPMQFSGNTPDSLLNQKNQGKAEEKSAIVKNSTEEKIQPELKVEEEESEERPVLNVSFLTQKVSSIAPVKLENEGEEIQKTEPIIQDSNIPTFINTWQTWLKIERKEEITEENPIISKEEIKNTVIEKFIEKEPKISKLKDESDFVVKEKGSNISHLMTETLANLYVEQKLYAKAIKAYETLAEKHPHKEEIFKDKINEIKELRKNP</sequence>
<dbReference type="Proteomes" id="UP000185839">
    <property type="component" value="Unassembled WGS sequence"/>
</dbReference>
<dbReference type="OrthoDB" id="594666at2"/>
<name>A0A1N7KXU1_9FLAO</name>
<evidence type="ECO:0000256" key="1">
    <source>
        <dbReference type="SAM" id="MobiDB-lite"/>
    </source>
</evidence>
<gene>
    <name evidence="2" type="ORF">SAMN05421789_10460</name>
</gene>
<dbReference type="EMBL" id="FTOI01000004">
    <property type="protein sequence ID" value="SIS66403.1"/>
    <property type="molecule type" value="Genomic_DNA"/>
</dbReference>